<dbReference type="AlphaFoldDB" id="A0A1D9MG51"/>
<evidence type="ECO:0000313" key="1">
    <source>
        <dbReference type="EMBL" id="AOZ70852.1"/>
    </source>
</evidence>
<dbReference type="KEGG" id="rhp:LPB142_03115"/>
<gene>
    <name evidence="1" type="ORF">LPB142_03115</name>
</gene>
<protein>
    <recommendedName>
        <fullName evidence="3">DUF3108 domain-containing protein</fullName>
    </recommendedName>
</protein>
<name>A0A1D9MG51_9RHOB</name>
<organism evidence="1 2">
    <name type="scientific">Rhodobacter xanthinilyticus</name>
    <dbReference type="NCBI Taxonomy" id="1850250"/>
    <lineage>
        <taxon>Bacteria</taxon>
        <taxon>Pseudomonadati</taxon>
        <taxon>Pseudomonadota</taxon>
        <taxon>Alphaproteobacteria</taxon>
        <taxon>Rhodobacterales</taxon>
        <taxon>Rhodobacter group</taxon>
        <taxon>Rhodobacter</taxon>
    </lineage>
</organism>
<evidence type="ECO:0000313" key="2">
    <source>
        <dbReference type="Proteomes" id="UP000176562"/>
    </source>
</evidence>
<reference evidence="1 2" key="1">
    <citation type="submission" date="2016-10" db="EMBL/GenBank/DDBJ databases">
        <title>Rhodobacter sp. LPB0142, isolated from sea water.</title>
        <authorList>
            <person name="Kim E."/>
            <person name="Yi H."/>
        </authorList>
    </citation>
    <scope>NUCLEOTIDE SEQUENCE [LARGE SCALE GENOMIC DNA]</scope>
    <source>
        <strain evidence="1 2">LPB0142</strain>
    </source>
</reference>
<sequence length="234" mass="25076">MSLAGLLALSLPAQADQTDRIVFDVILKGVTAGQLSINGKIEGASYGATGTLQTTGLVGMLKKLRHDAAVSGSFRAGRFTPLKYSETAQRNGKVIDHGIIYKAGTPVSVTRNPPRTPGALDVEPANQGGTIDPLTALYAVLRDVDRAEACKLDVKMYDGSKRSQVRLEAPQAAGEGVVCKGEYRRLEGFSPEDMAEKSRFPFTLTYAPTPDGARLQVIEISTDTILGQGRLKRR</sequence>
<dbReference type="Proteomes" id="UP000176562">
    <property type="component" value="Chromosome"/>
</dbReference>
<dbReference type="EMBL" id="CP017781">
    <property type="protein sequence ID" value="AOZ70852.1"/>
    <property type="molecule type" value="Genomic_DNA"/>
</dbReference>
<proteinExistence type="predicted"/>
<keyword evidence="2" id="KW-1185">Reference proteome</keyword>
<dbReference type="InterPro" id="IPR021457">
    <property type="entry name" value="DUF3108"/>
</dbReference>
<evidence type="ECO:0008006" key="3">
    <source>
        <dbReference type="Google" id="ProtNLM"/>
    </source>
</evidence>
<dbReference type="STRING" id="1850250.LPB142_03115"/>
<accession>A0A1D9MG51</accession>
<dbReference type="Pfam" id="PF11306">
    <property type="entry name" value="DUF3108"/>
    <property type="match status" value="1"/>
</dbReference>